<dbReference type="Gene3D" id="2.60.120.260">
    <property type="entry name" value="Galactose-binding domain-like"/>
    <property type="match status" value="2"/>
</dbReference>
<evidence type="ECO:0000313" key="10">
    <source>
        <dbReference type="Proteomes" id="UP001183643"/>
    </source>
</evidence>
<dbReference type="PRINTS" id="PR00723">
    <property type="entry name" value="SUBTILISIN"/>
</dbReference>
<dbReference type="InterPro" id="IPR015500">
    <property type="entry name" value="Peptidase_S8_subtilisin-rel"/>
</dbReference>
<feature type="active site" description="Charge relay system" evidence="5">
    <location>
        <position position="185"/>
    </location>
</feature>
<dbReference type="PROSITE" id="PS51829">
    <property type="entry name" value="P_HOMO_B"/>
    <property type="match status" value="2"/>
</dbReference>
<dbReference type="InterPro" id="IPR034193">
    <property type="entry name" value="PCSK9_ProteinaseK-like"/>
</dbReference>
<dbReference type="RefSeq" id="WP_310362076.1">
    <property type="nucleotide sequence ID" value="NZ_JAVDYB010000001.1"/>
</dbReference>
<keyword evidence="3 5" id="KW-0378">Hydrolase</keyword>
<dbReference type="GO" id="GO:0005615">
    <property type="term" value="C:extracellular space"/>
    <property type="evidence" value="ECO:0007669"/>
    <property type="project" value="TreeGrafter"/>
</dbReference>
<dbReference type="InterPro" id="IPR002884">
    <property type="entry name" value="P_dom"/>
</dbReference>
<dbReference type="InterPro" id="IPR022398">
    <property type="entry name" value="Peptidase_S8_His-AS"/>
</dbReference>
<dbReference type="InterPro" id="IPR010259">
    <property type="entry name" value="S8pro/Inhibitor_I9"/>
</dbReference>
<dbReference type="EMBL" id="JAVDYB010000001">
    <property type="protein sequence ID" value="MDR7273556.1"/>
    <property type="molecule type" value="Genomic_DNA"/>
</dbReference>
<evidence type="ECO:0000256" key="1">
    <source>
        <dbReference type="ARBA" id="ARBA00011073"/>
    </source>
</evidence>
<evidence type="ECO:0000256" key="3">
    <source>
        <dbReference type="ARBA" id="ARBA00022801"/>
    </source>
</evidence>
<dbReference type="InterPro" id="IPR000209">
    <property type="entry name" value="Peptidase_S8/S53_dom"/>
</dbReference>
<dbReference type="PROSITE" id="PS00137">
    <property type="entry name" value="SUBTILASE_HIS"/>
    <property type="match status" value="1"/>
</dbReference>
<sequence length="736" mass="74919">MDKLRLTVTALMSVAALAVAGHASAAPPTPAAEGRIAAAGGPTAIPDSYIVTLEDGADSVEHLAGTLAERHDGRVNRTFRHALRGFEAELTETAARRLAADPAVASVTQNHRVRATDVASWGLDRVDQRALPLDGSYTAPRTAPAVRAYIIDSGINLTHAEFAGRVVSGTDTIDHDDDATDCLGHGTHVAGTVGGATFGVAPDVRLVAVRVLDCDGWGTAATVIGGIDWVTADHDPHELAVANLSLGGTVYEPMMQALTDSIADGITYGVAAGNDRGADACATFPAAVPAAIAVAATAADDSRAAFSNIGSCVDVFAPGAGITSAFIGGDTATRTANGTSMAAPHVTGAAALILADHPTYTPAQVTTELLAEATPDVVTDPGAGSPNRLLYVDGAAPADDFTVSATPASLSTTAGGTVSTTVSTTVTRGAPQPVTLSVSGLPAGATATFSTSTVDAGGSATLTVSTTTATPAGSYQLALVGAGSGATRPAVFQLTVDPAPGCAGATSMDVSLVMGRTIDLPITVTGCSGNASPTSTIAVDIDHTDISDLEFYLVSPDGTVGLLVSRSGFGLSDFRYTMTRDLSAEVANGTWKLRIVDSGSVGTGFLDSWGLDLGADPLPAPACGGMTDTDVRIGAAATVESHLTVTGCAADAGGHAYAELHIFNQYAHHLETTLVAPDGVEFPLFDPRRNFAVDIQTTYVVDLSGHRPNGRWTLRVQDTDWTTGNDGYIDGWRLTL</sequence>
<dbReference type="Pfam" id="PF05922">
    <property type="entry name" value="Inhibitor_I9"/>
    <property type="match status" value="1"/>
</dbReference>
<evidence type="ECO:0000256" key="2">
    <source>
        <dbReference type="ARBA" id="ARBA00022670"/>
    </source>
</evidence>
<dbReference type="InterPro" id="IPR008979">
    <property type="entry name" value="Galactose-bd-like_sf"/>
</dbReference>
<dbReference type="PROSITE" id="PS00136">
    <property type="entry name" value="SUBTILASE_ASP"/>
    <property type="match status" value="1"/>
</dbReference>
<evidence type="ECO:0000256" key="6">
    <source>
        <dbReference type="RuleBase" id="RU003355"/>
    </source>
</evidence>
<gene>
    <name evidence="9" type="ORF">J2S41_000334</name>
</gene>
<keyword evidence="7" id="KW-0732">Signal</keyword>
<evidence type="ECO:0000259" key="8">
    <source>
        <dbReference type="PROSITE" id="PS51829"/>
    </source>
</evidence>
<dbReference type="InterPro" id="IPR023827">
    <property type="entry name" value="Peptidase_S8_Asp-AS"/>
</dbReference>
<dbReference type="Gene3D" id="3.30.70.80">
    <property type="entry name" value="Peptidase S8 propeptide/proteinase inhibitor I9"/>
    <property type="match status" value="1"/>
</dbReference>
<keyword evidence="10" id="KW-1185">Reference proteome</keyword>
<dbReference type="Gene3D" id="3.40.50.200">
    <property type="entry name" value="Peptidase S8/S53 domain"/>
    <property type="match status" value="1"/>
</dbReference>
<dbReference type="GO" id="GO:0006508">
    <property type="term" value="P:proteolysis"/>
    <property type="evidence" value="ECO:0007669"/>
    <property type="project" value="UniProtKB-KW"/>
</dbReference>
<dbReference type="FunFam" id="3.40.50.200:FF:000014">
    <property type="entry name" value="Proteinase K"/>
    <property type="match status" value="1"/>
</dbReference>
<dbReference type="Proteomes" id="UP001183643">
    <property type="component" value="Unassembled WGS sequence"/>
</dbReference>
<dbReference type="PANTHER" id="PTHR43806:SF11">
    <property type="entry name" value="CEREVISIN-RELATED"/>
    <property type="match status" value="1"/>
</dbReference>
<comment type="caution">
    <text evidence="9">The sequence shown here is derived from an EMBL/GenBank/DDBJ whole genome shotgun (WGS) entry which is preliminary data.</text>
</comment>
<feature type="active site" description="Charge relay system" evidence="5">
    <location>
        <position position="152"/>
    </location>
</feature>
<feature type="domain" description="P/Homo B" evidence="8">
    <location>
        <begin position="496"/>
        <end position="619"/>
    </location>
</feature>
<dbReference type="SUPFAM" id="SSF54897">
    <property type="entry name" value="Protease propeptides/inhibitors"/>
    <property type="match status" value="1"/>
</dbReference>
<dbReference type="Pfam" id="PF01483">
    <property type="entry name" value="P_proprotein"/>
    <property type="match status" value="2"/>
</dbReference>
<dbReference type="InterPro" id="IPR037045">
    <property type="entry name" value="S8pro/Inhibitor_I9_sf"/>
</dbReference>
<feature type="chain" id="PRO_5042199048" evidence="7">
    <location>
        <begin position="26"/>
        <end position="736"/>
    </location>
</feature>
<feature type="domain" description="P/Homo B" evidence="8">
    <location>
        <begin position="620"/>
        <end position="736"/>
    </location>
</feature>
<dbReference type="PROSITE" id="PS51892">
    <property type="entry name" value="SUBTILASE"/>
    <property type="match status" value="1"/>
</dbReference>
<dbReference type="CDD" id="cd04077">
    <property type="entry name" value="Peptidases_S8_PCSK9_ProteinaseK_like"/>
    <property type="match status" value="1"/>
</dbReference>
<dbReference type="AlphaFoldDB" id="A0AAE3YJR5"/>
<organism evidence="9 10">
    <name type="scientific">Catenuloplanes atrovinosus</name>
    <dbReference type="NCBI Taxonomy" id="137266"/>
    <lineage>
        <taxon>Bacteria</taxon>
        <taxon>Bacillati</taxon>
        <taxon>Actinomycetota</taxon>
        <taxon>Actinomycetes</taxon>
        <taxon>Micromonosporales</taxon>
        <taxon>Micromonosporaceae</taxon>
        <taxon>Catenuloplanes</taxon>
    </lineage>
</organism>
<name>A0AAE3YJR5_9ACTN</name>
<feature type="active site" description="Charge relay system" evidence="5">
    <location>
        <position position="340"/>
    </location>
</feature>
<protein>
    <submittedName>
        <fullName evidence="9">Subtilisin family serine protease/subtilisin-like proprotein convertase family protein</fullName>
    </submittedName>
</protein>
<keyword evidence="4 5" id="KW-0720">Serine protease</keyword>
<dbReference type="InterPro" id="IPR036852">
    <property type="entry name" value="Peptidase_S8/S53_dom_sf"/>
</dbReference>
<dbReference type="PROSITE" id="PS00138">
    <property type="entry name" value="SUBTILASE_SER"/>
    <property type="match status" value="1"/>
</dbReference>
<dbReference type="InterPro" id="IPR023828">
    <property type="entry name" value="Peptidase_S8_Ser-AS"/>
</dbReference>
<dbReference type="Pfam" id="PF00082">
    <property type="entry name" value="Peptidase_S8"/>
    <property type="match status" value="1"/>
</dbReference>
<dbReference type="GO" id="GO:0004252">
    <property type="term" value="F:serine-type endopeptidase activity"/>
    <property type="evidence" value="ECO:0007669"/>
    <property type="project" value="UniProtKB-UniRule"/>
</dbReference>
<reference evidence="9" key="1">
    <citation type="submission" date="2023-07" db="EMBL/GenBank/DDBJ databases">
        <title>Sequencing the genomes of 1000 actinobacteria strains.</title>
        <authorList>
            <person name="Klenk H.-P."/>
        </authorList>
    </citation>
    <scope>NUCLEOTIDE SEQUENCE</scope>
    <source>
        <strain evidence="9">DSM 44707</strain>
    </source>
</reference>
<accession>A0AAE3YJR5</accession>
<keyword evidence="2 5" id="KW-0645">Protease</keyword>
<dbReference type="SUPFAM" id="SSF52743">
    <property type="entry name" value="Subtilisin-like"/>
    <property type="match status" value="1"/>
</dbReference>
<evidence type="ECO:0000256" key="5">
    <source>
        <dbReference type="PROSITE-ProRule" id="PRU01240"/>
    </source>
</evidence>
<evidence type="ECO:0000313" key="9">
    <source>
        <dbReference type="EMBL" id="MDR7273556.1"/>
    </source>
</evidence>
<evidence type="ECO:0000256" key="7">
    <source>
        <dbReference type="SAM" id="SignalP"/>
    </source>
</evidence>
<comment type="similarity">
    <text evidence="1 5 6">Belongs to the peptidase S8 family.</text>
</comment>
<dbReference type="PANTHER" id="PTHR43806">
    <property type="entry name" value="PEPTIDASE S8"/>
    <property type="match status" value="1"/>
</dbReference>
<evidence type="ECO:0000256" key="4">
    <source>
        <dbReference type="ARBA" id="ARBA00022825"/>
    </source>
</evidence>
<dbReference type="SUPFAM" id="SSF49785">
    <property type="entry name" value="Galactose-binding domain-like"/>
    <property type="match status" value="2"/>
</dbReference>
<proteinExistence type="inferred from homology"/>
<dbReference type="InterPro" id="IPR050131">
    <property type="entry name" value="Peptidase_S8_subtilisin-like"/>
</dbReference>
<feature type="signal peptide" evidence="7">
    <location>
        <begin position="1"/>
        <end position="25"/>
    </location>
</feature>